<proteinExistence type="inferred from homology"/>
<dbReference type="GO" id="GO:0005634">
    <property type="term" value="C:nucleus"/>
    <property type="evidence" value="ECO:0007669"/>
    <property type="project" value="TreeGrafter"/>
</dbReference>
<feature type="region of interest" description="Disordered" evidence="2">
    <location>
        <begin position="524"/>
        <end position="543"/>
    </location>
</feature>
<dbReference type="GO" id="GO:0001042">
    <property type="term" value="F:RNA polymerase I core binding"/>
    <property type="evidence" value="ECO:0007669"/>
    <property type="project" value="TreeGrafter"/>
</dbReference>
<sequence>MSFIGRTSLGPSGSKTVRFQIDFNLKAHLLEHANQDSNKYEELVRKIRDHGQEIRDEDLIQLLKEARGCISMLNGNFRLFVQVVLILDWTHRSPEVVSEYQGFLLDLCAAHNYYTKHVIDQLITSFKRDSSEWKDGVPTEESVRRFQHIHDAIRQILTIVPMSKDILISQVQSLFPYFKRSAHEHETFIYNVLQIIQYLPGERYGFLKMIITQLITLDVHSPRSALEEREAGGSMEVDGIFEMDDVKHPVAHTLDVSLNILYRYVRDDVTIAGNVNMDKLKPLFNDLVKVFEEVILPTHATQHVQFLVFFILGLKPPLCQMFIRNLWKKVTDPNIPPIIRQAAVCYIASIIARAKYISILTTQAQLTEMATWIHKYISSQDEGSVNMPAVDTRIHGVFYATCQALFYIIAFRYKELVHNTGLSMLQSLNLSKIVTCRLNPLKACAPVVVSNFAAIARSFQLAYCYTGIERNQRNNLPIVNCDTSGSSLNVLASVHLDSFFPFDPYLLNRTKKYIEPHYREYTGPKEENVASSSKPANDDDDDFLEVTRLPNQQLHISPTQLHQDSFTCIFSNQRRQNINYLFK</sequence>
<dbReference type="Pfam" id="PF05327">
    <property type="entry name" value="RRN3"/>
    <property type="match status" value="2"/>
</dbReference>
<dbReference type="AlphaFoldDB" id="A0A0K8TBF4"/>
<accession>A0A0K8TBF4</accession>
<reference evidence="3" key="1">
    <citation type="submission" date="2014-09" db="EMBL/GenBank/DDBJ databases">
        <authorList>
            <person name="Magalhaes I.L.F."/>
            <person name="Oliveira U."/>
            <person name="Santos F.R."/>
            <person name="Vidigal T.H.D.A."/>
            <person name="Brescovit A.D."/>
            <person name="Santos A.J."/>
        </authorList>
    </citation>
    <scope>NUCLEOTIDE SEQUENCE</scope>
</reference>
<dbReference type="PANTHER" id="PTHR12790">
    <property type="entry name" value="TRANSCRIPTION INITIATION FACTOR IA RRN3"/>
    <property type="match status" value="1"/>
</dbReference>
<dbReference type="GO" id="GO:0001181">
    <property type="term" value="F:RNA polymerase I general transcription initiation factor activity"/>
    <property type="evidence" value="ECO:0007669"/>
    <property type="project" value="InterPro"/>
</dbReference>
<dbReference type="InterPro" id="IPR007991">
    <property type="entry name" value="RNA_pol_I_trans_ini_fac_RRN3"/>
</dbReference>
<protein>
    <recommendedName>
        <fullName evidence="4">RNA polymerase I-specific transcription initiation factor RRN3</fullName>
    </recommendedName>
</protein>
<evidence type="ECO:0000256" key="2">
    <source>
        <dbReference type="SAM" id="MobiDB-lite"/>
    </source>
</evidence>
<dbReference type="PANTHER" id="PTHR12790:SF0">
    <property type="entry name" value="RNA POLYMERASE I-SPECIFIC TRANSCRIPTION INITIATION FACTOR RRN3-RELATED"/>
    <property type="match status" value="1"/>
</dbReference>
<comment type="similarity">
    <text evidence="1">Belongs to the RRN3 family.</text>
</comment>
<organism evidence="3">
    <name type="scientific">Lygus hesperus</name>
    <name type="common">Western plant bug</name>
    <dbReference type="NCBI Taxonomy" id="30085"/>
    <lineage>
        <taxon>Eukaryota</taxon>
        <taxon>Metazoa</taxon>
        <taxon>Ecdysozoa</taxon>
        <taxon>Arthropoda</taxon>
        <taxon>Hexapoda</taxon>
        <taxon>Insecta</taxon>
        <taxon>Pterygota</taxon>
        <taxon>Neoptera</taxon>
        <taxon>Paraneoptera</taxon>
        <taxon>Hemiptera</taxon>
        <taxon>Heteroptera</taxon>
        <taxon>Panheteroptera</taxon>
        <taxon>Cimicomorpha</taxon>
        <taxon>Miridae</taxon>
        <taxon>Mirini</taxon>
        <taxon>Lygus</taxon>
    </lineage>
</organism>
<evidence type="ECO:0000313" key="3">
    <source>
        <dbReference type="EMBL" id="JAG62892.1"/>
    </source>
</evidence>
<name>A0A0K8TBF4_LYGHE</name>
<dbReference type="EMBL" id="GBRD01002929">
    <property type="protein sequence ID" value="JAG62892.1"/>
    <property type="molecule type" value="Transcribed_RNA"/>
</dbReference>
<evidence type="ECO:0008006" key="4">
    <source>
        <dbReference type="Google" id="ProtNLM"/>
    </source>
</evidence>
<evidence type="ECO:0000256" key="1">
    <source>
        <dbReference type="ARBA" id="ARBA00010098"/>
    </source>
</evidence>
<dbReference type="GO" id="GO:0006361">
    <property type="term" value="P:transcription initiation at RNA polymerase I promoter"/>
    <property type="evidence" value="ECO:0007669"/>
    <property type="project" value="InterPro"/>
</dbReference>